<evidence type="ECO:0000256" key="4">
    <source>
        <dbReference type="ARBA" id="ARBA00023002"/>
    </source>
</evidence>
<dbReference type="GO" id="GO:0016020">
    <property type="term" value="C:membrane"/>
    <property type="evidence" value="ECO:0007669"/>
    <property type="project" value="GOC"/>
</dbReference>
<feature type="transmembrane region" description="Helical" evidence="6">
    <location>
        <begin position="131"/>
        <end position="151"/>
    </location>
</feature>
<evidence type="ECO:0000256" key="3">
    <source>
        <dbReference type="ARBA" id="ARBA00022989"/>
    </source>
</evidence>
<evidence type="ECO:0000256" key="2">
    <source>
        <dbReference type="ARBA" id="ARBA00022692"/>
    </source>
</evidence>
<comment type="caution">
    <text evidence="7">The sequence shown here is derived from an EMBL/GenBank/DDBJ whole genome shotgun (WGS) entry which is preliminary data.</text>
</comment>
<dbReference type="Proteomes" id="UP001211065">
    <property type="component" value="Unassembled WGS sequence"/>
</dbReference>
<keyword evidence="4" id="KW-0560">Oxidoreductase</keyword>
<dbReference type="EMBL" id="JADGJW010000910">
    <property type="protein sequence ID" value="KAJ3210036.1"/>
    <property type="molecule type" value="Genomic_DNA"/>
</dbReference>
<dbReference type="PANTHER" id="PTHR21624:SF1">
    <property type="entry name" value="ALKYLGLYCEROL MONOOXYGENASE"/>
    <property type="match status" value="1"/>
</dbReference>
<evidence type="ECO:0000256" key="5">
    <source>
        <dbReference type="ARBA" id="ARBA00023136"/>
    </source>
</evidence>
<evidence type="ECO:0008006" key="9">
    <source>
        <dbReference type="Google" id="ProtNLM"/>
    </source>
</evidence>
<evidence type="ECO:0000256" key="1">
    <source>
        <dbReference type="ARBA" id="ARBA00004127"/>
    </source>
</evidence>
<feature type="non-terminal residue" evidence="7">
    <location>
        <position position="178"/>
    </location>
</feature>
<evidence type="ECO:0000256" key="6">
    <source>
        <dbReference type="SAM" id="Phobius"/>
    </source>
</evidence>
<evidence type="ECO:0000313" key="7">
    <source>
        <dbReference type="EMBL" id="KAJ3210036.1"/>
    </source>
</evidence>
<organism evidence="7 8">
    <name type="scientific">Clydaea vesicula</name>
    <dbReference type="NCBI Taxonomy" id="447962"/>
    <lineage>
        <taxon>Eukaryota</taxon>
        <taxon>Fungi</taxon>
        <taxon>Fungi incertae sedis</taxon>
        <taxon>Chytridiomycota</taxon>
        <taxon>Chytridiomycota incertae sedis</taxon>
        <taxon>Chytridiomycetes</taxon>
        <taxon>Lobulomycetales</taxon>
        <taxon>Lobulomycetaceae</taxon>
        <taxon>Clydaea</taxon>
    </lineage>
</organism>
<proteinExistence type="predicted"/>
<keyword evidence="5 6" id="KW-0472">Membrane</keyword>
<comment type="subcellular location">
    <subcellularLocation>
        <location evidence="1">Endomembrane system</location>
        <topology evidence="1">Multi-pass membrane protein</topology>
    </subcellularLocation>
</comment>
<keyword evidence="3 6" id="KW-1133">Transmembrane helix</keyword>
<dbReference type="GO" id="GO:0050479">
    <property type="term" value="F:glyceryl-ether monooxygenase activity"/>
    <property type="evidence" value="ECO:0007669"/>
    <property type="project" value="TreeGrafter"/>
</dbReference>
<evidence type="ECO:0000313" key="8">
    <source>
        <dbReference type="Proteomes" id="UP001211065"/>
    </source>
</evidence>
<dbReference type="InterPro" id="IPR051689">
    <property type="entry name" value="Sterol_desaturase/TMEM195"/>
</dbReference>
<dbReference type="GO" id="GO:0005783">
    <property type="term" value="C:endoplasmic reticulum"/>
    <property type="evidence" value="ECO:0007669"/>
    <property type="project" value="TreeGrafter"/>
</dbReference>
<gene>
    <name evidence="7" type="ORF">HK099_008379</name>
</gene>
<name>A0AAD5TW38_9FUNG</name>
<dbReference type="PANTHER" id="PTHR21624">
    <property type="entry name" value="STEROL DESATURASE-RELATED PROTEIN"/>
    <property type="match status" value="1"/>
</dbReference>
<reference evidence="7" key="1">
    <citation type="submission" date="2020-05" db="EMBL/GenBank/DDBJ databases">
        <title>Phylogenomic resolution of chytrid fungi.</title>
        <authorList>
            <person name="Stajich J.E."/>
            <person name="Amses K."/>
            <person name="Simmons R."/>
            <person name="Seto K."/>
            <person name="Myers J."/>
            <person name="Bonds A."/>
            <person name="Quandt C.A."/>
            <person name="Barry K."/>
            <person name="Liu P."/>
            <person name="Grigoriev I."/>
            <person name="Longcore J.E."/>
            <person name="James T.Y."/>
        </authorList>
    </citation>
    <scope>NUCLEOTIDE SEQUENCE</scope>
    <source>
        <strain evidence="7">JEL0476</strain>
    </source>
</reference>
<sequence>MKYHVIFNSFQDIFSFWDILFGTFQEELKEEKPVYGLVYPVKTFNPITLTFTPIIGFIKKFTTSPTLKNKLKVIFYGPGWDYQQKTDSRFGDLEIFDGRMKLLGNLFEISRQMYLIIVLSAVVYFKFTNNTFVGIIWVSLGLISWNFYILFSRILKNRKYKSIPLEEMGNEREAGQER</sequence>
<accession>A0AAD5TW38</accession>
<dbReference type="AlphaFoldDB" id="A0AAD5TW38"/>
<keyword evidence="8" id="KW-1185">Reference proteome</keyword>
<dbReference type="GO" id="GO:0006643">
    <property type="term" value="P:membrane lipid metabolic process"/>
    <property type="evidence" value="ECO:0007669"/>
    <property type="project" value="TreeGrafter"/>
</dbReference>
<keyword evidence="2 6" id="KW-0812">Transmembrane</keyword>
<feature type="transmembrane region" description="Helical" evidence="6">
    <location>
        <begin position="109"/>
        <end position="125"/>
    </location>
</feature>
<protein>
    <recommendedName>
        <fullName evidence="9">Glycosyl-4,4'-diaponeurosporenoate acyltransferase</fullName>
    </recommendedName>
</protein>